<organism evidence="2 3">
    <name type="scientific">Nocardiopsis ansamitocini</name>
    <dbReference type="NCBI Taxonomy" id="1670832"/>
    <lineage>
        <taxon>Bacteria</taxon>
        <taxon>Bacillati</taxon>
        <taxon>Actinomycetota</taxon>
        <taxon>Actinomycetes</taxon>
        <taxon>Streptosporangiales</taxon>
        <taxon>Nocardiopsidaceae</taxon>
        <taxon>Nocardiopsis</taxon>
    </lineage>
</organism>
<protein>
    <submittedName>
        <fullName evidence="2">Uncharacterized protein</fullName>
    </submittedName>
</protein>
<proteinExistence type="predicted"/>
<name>A0A9W6P7W2_9ACTN</name>
<dbReference type="EMBL" id="BSQG01000004">
    <property type="protein sequence ID" value="GLU48637.1"/>
    <property type="molecule type" value="Genomic_DNA"/>
</dbReference>
<accession>A0A9W6P7W2</accession>
<dbReference type="InterPro" id="IPR046276">
    <property type="entry name" value="DUF6309"/>
</dbReference>
<comment type="caution">
    <text evidence="2">The sequence shown here is derived from an EMBL/GenBank/DDBJ whole genome shotgun (WGS) entry which is preliminary data.</text>
</comment>
<feature type="region of interest" description="Disordered" evidence="1">
    <location>
        <begin position="168"/>
        <end position="197"/>
    </location>
</feature>
<dbReference type="Proteomes" id="UP001165092">
    <property type="component" value="Unassembled WGS sequence"/>
</dbReference>
<keyword evidence="3" id="KW-1185">Reference proteome</keyword>
<gene>
    <name evidence="2" type="ORF">Nans01_29880</name>
</gene>
<evidence type="ECO:0000313" key="2">
    <source>
        <dbReference type="EMBL" id="GLU48637.1"/>
    </source>
</evidence>
<dbReference type="AlphaFoldDB" id="A0A9W6P7W2"/>
<reference evidence="2" key="1">
    <citation type="submission" date="2023-02" db="EMBL/GenBank/DDBJ databases">
        <title>Nocardiopsis ansamitocini NBRC 112285.</title>
        <authorList>
            <person name="Ichikawa N."/>
            <person name="Sato H."/>
            <person name="Tonouchi N."/>
        </authorList>
    </citation>
    <scope>NUCLEOTIDE SEQUENCE</scope>
    <source>
        <strain evidence="2">NBRC 112285</strain>
    </source>
</reference>
<evidence type="ECO:0000256" key="1">
    <source>
        <dbReference type="SAM" id="MobiDB-lite"/>
    </source>
</evidence>
<sequence>MEILERVAFSDVRLDYLNEHPAERDHAGNTNQSGEENLWRAEKLLGVWWRVRLSRPEVLSVVLPWHTAEGGEFELIPPSGLTVGQVAARVRAFSTDIEKANPVCTAKMRVLGQAPITPVHLSTLAVDHIDYAGLPCREGLIHLDGLHRMLAWELTGRLANGPGLEVLIAGDPEGPTGPHTAEGPDGGSSGSTGDERE</sequence>
<evidence type="ECO:0000313" key="3">
    <source>
        <dbReference type="Proteomes" id="UP001165092"/>
    </source>
</evidence>
<dbReference type="RefSeq" id="WP_285760102.1">
    <property type="nucleotide sequence ID" value="NZ_BSQG01000004.1"/>
</dbReference>
<dbReference type="Pfam" id="PF19828">
    <property type="entry name" value="DUF6309"/>
    <property type="match status" value="1"/>
</dbReference>